<proteinExistence type="predicted"/>
<dbReference type="RefSeq" id="WP_112785235.1">
    <property type="nucleotide sequence ID" value="NZ_CP030041.1"/>
</dbReference>
<name>A0A2Z4IL77_9BACT</name>
<sequence>METPKFESYALIELFGHTRMAGKVTEQAIGGSNFIRVDVPETTHQGKFTRLLNPSAIYAINPITEEVAHNLANQFQVAPIDQWDIQDFIRKEQDKLDEPTEGI</sequence>
<keyword evidence="2" id="KW-1185">Reference proteome</keyword>
<protein>
    <submittedName>
        <fullName evidence="1">Uncharacterized protein</fullName>
    </submittedName>
</protein>
<reference evidence="1 2" key="1">
    <citation type="submission" date="2018-06" db="EMBL/GenBank/DDBJ databases">
        <title>Echinicola strongylocentroti sp. nov., isolated from a sea urchin Strongylocentrotus intermedius.</title>
        <authorList>
            <person name="Bae S.S."/>
        </authorList>
    </citation>
    <scope>NUCLEOTIDE SEQUENCE [LARGE SCALE GENOMIC DNA]</scope>
    <source>
        <strain evidence="1 2">MEBiC08714</strain>
    </source>
</reference>
<gene>
    <name evidence="1" type="ORF">DN752_17940</name>
</gene>
<dbReference type="Proteomes" id="UP000248688">
    <property type="component" value="Chromosome"/>
</dbReference>
<evidence type="ECO:0000313" key="1">
    <source>
        <dbReference type="EMBL" id="AWW31862.1"/>
    </source>
</evidence>
<dbReference type="EMBL" id="CP030041">
    <property type="protein sequence ID" value="AWW31862.1"/>
    <property type="molecule type" value="Genomic_DNA"/>
</dbReference>
<dbReference type="KEGG" id="est:DN752_17940"/>
<accession>A0A2Z4IL77</accession>
<evidence type="ECO:0000313" key="2">
    <source>
        <dbReference type="Proteomes" id="UP000248688"/>
    </source>
</evidence>
<dbReference type="AlphaFoldDB" id="A0A2Z4IL77"/>
<organism evidence="1 2">
    <name type="scientific">Echinicola strongylocentroti</name>
    <dbReference type="NCBI Taxonomy" id="1795355"/>
    <lineage>
        <taxon>Bacteria</taxon>
        <taxon>Pseudomonadati</taxon>
        <taxon>Bacteroidota</taxon>
        <taxon>Cytophagia</taxon>
        <taxon>Cytophagales</taxon>
        <taxon>Cyclobacteriaceae</taxon>
        <taxon>Echinicola</taxon>
    </lineage>
</organism>
<dbReference type="OrthoDB" id="965837at2"/>